<accession>A0AA40CQ33</accession>
<dbReference type="InterPro" id="IPR036291">
    <property type="entry name" value="NAD(P)-bd_dom_sf"/>
</dbReference>
<gene>
    <name evidence="2" type="ORF">B0T16DRAFT_457502</name>
</gene>
<evidence type="ECO:0000313" key="3">
    <source>
        <dbReference type="Proteomes" id="UP001174936"/>
    </source>
</evidence>
<protein>
    <submittedName>
        <fullName evidence="2">Zinc-binding dehydrogenase</fullName>
    </submittedName>
</protein>
<dbReference type="SUPFAM" id="SSF51735">
    <property type="entry name" value="NAD(P)-binding Rossmann-fold domains"/>
    <property type="match status" value="1"/>
</dbReference>
<dbReference type="InterPro" id="IPR020843">
    <property type="entry name" value="ER"/>
</dbReference>
<dbReference type="Pfam" id="PF08240">
    <property type="entry name" value="ADH_N"/>
    <property type="match status" value="1"/>
</dbReference>
<dbReference type="EMBL" id="JAULSV010000004">
    <property type="protein sequence ID" value="KAK0645473.1"/>
    <property type="molecule type" value="Genomic_DNA"/>
</dbReference>
<reference evidence="2" key="1">
    <citation type="submission" date="2023-06" db="EMBL/GenBank/DDBJ databases">
        <title>Genome-scale phylogeny and comparative genomics of the fungal order Sordariales.</title>
        <authorList>
            <consortium name="Lawrence Berkeley National Laboratory"/>
            <person name="Hensen N."/>
            <person name="Bonometti L."/>
            <person name="Westerberg I."/>
            <person name="Brannstrom I.O."/>
            <person name="Guillou S."/>
            <person name="Cros-Aarteil S."/>
            <person name="Calhoun S."/>
            <person name="Haridas S."/>
            <person name="Kuo A."/>
            <person name="Mondo S."/>
            <person name="Pangilinan J."/>
            <person name="Riley R."/>
            <person name="Labutti K."/>
            <person name="Andreopoulos B."/>
            <person name="Lipzen A."/>
            <person name="Chen C."/>
            <person name="Yanf M."/>
            <person name="Daum C."/>
            <person name="Ng V."/>
            <person name="Clum A."/>
            <person name="Steindorff A."/>
            <person name="Ohm R."/>
            <person name="Martin F."/>
            <person name="Silar P."/>
            <person name="Natvig D."/>
            <person name="Lalanne C."/>
            <person name="Gautier V."/>
            <person name="Ament-Velasquez S.L."/>
            <person name="Kruys A."/>
            <person name="Hutchinson M.I."/>
            <person name="Powell A.J."/>
            <person name="Barry K."/>
            <person name="Miller A.N."/>
            <person name="Grigoriev I.V."/>
            <person name="Debuchy R."/>
            <person name="Gladieux P."/>
            <person name="Thoren M.H."/>
            <person name="Johannesson H."/>
        </authorList>
    </citation>
    <scope>NUCLEOTIDE SEQUENCE</scope>
    <source>
        <strain evidence="2">SMH2532-1</strain>
    </source>
</reference>
<dbReference type="GO" id="GO:0016491">
    <property type="term" value="F:oxidoreductase activity"/>
    <property type="evidence" value="ECO:0007669"/>
    <property type="project" value="InterPro"/>
</dbReference>
<dbReference type="Gene3D" id="3.90.180.10">
    <property type="entry name" value="Medium-chain alcohol dehydrogenases, catalytic domain"/>
    <property type="match status" value="1"/>
</dbReference>
<dbReference type="AlphaFoldDB" id="A0AA40CQ33"/>
<dbReference type="FunFam" id="3.40.50.720:FF:000481">
    <property type="entry name" value="Alcohol dehydrogenase, variant"/>
    <property type="match status" value="1"/>
</dbReference>
<dbReference type="InterPro" id="IPR052711">
    <property type="entry name" value="Zinc_ADH-like"/>
</dbReference>
<sequence length="362" mass="38790">MPYSLTVKKTEGKPGQVWYPLQLNEVPKPTPGPGQLLIKLSAAALNHRDLFIRQHLYPAISFSSPFLADGYGTVVESGPNTSPSLHGKPVLLLPHRGWDSDPSGPEDPRKYGIIGSSAGYDLGTAQEYVVVDEDEAVLAPEHLSPAEGAALPLVGVTAWRALVTKSGAAAREGANVLITGIGGGVALQALQFAVGMGCNVWVTSGTEEKIERAVGMGARGGVLYKEKDWERRLGGLLPRERPVLDAVIDGTGGEVVSKTVKLLKAGGVIVCYGMTLGPKMDWVVQAMLKNVELKGSTMGSKKEFKEMVEFVREKKIRPVVSKVVRGLDNLEGIEGLFEDMKGGKQFGKLVILIDRDVESPKL</sequence>
<organism evidence="2 3">
    <name type="scientific">Cercophora newfieldiana</name>
    <dbReference type="NCBI Taxonomy" id="92897"/>
    <lineage>
        <taxon>Eukaryota</taxon>
        <taxon>Fungi</taxon>
        <taxon>Dikarya</taxon>
        <taxon>Ascomycota</taxon>
        <taxon>Pezizomycotina</taxon>
        <taxon>Sordariomycetes</taxon>
        <taxon>Sordariomycetidae</taxon>
        <taxon>Sordariales</taxon>
        <taxon>Lasiosphaeriaceae</taxon>
        <taxon>Cercophora</taxon>
    </lineage>
</organism>
<dbReference type="PANTHER" id="PTHR45033:SF3">
    <property type="entry name" value="DEHYDROGENASE, PUTATIVE (AFU_ORTHOLOGUE AFUA_2G13270)-RELATED"/>
    <property type="match status" value="1"/>
</dbReference>
<dbReference type="SMART" id="SM00829">
    <property type="entry name" value="PKS_ER"/>
    <property type="match status" value="1"/>
</dbReference>
<evidence type="ECO:0000259" key="1">
    <source>
        <dbReference type="SMART" id="SM00829"/>
    </source>
</evidence>
<proteinExistence type="predicted"/>
<dbReference type="CDD" id="cd05188">
    <property type="entry name" value="MDR"/>
    <property type="match status" value="1"/>
</dbReference>
<name>A0AA40CQ33_9PEZI</name>
<feature type="domain" description="Enoyl reductase (ER)" evidence="1">
    <location>
        <begin position="16"/>
        <end position="351"/>
    </location>
</feature>
<dbReference type="Proteomes" id="UP001174936">
    <property type="component" value="Unassembled WGS sequence"/>
</dbReference>
<dbReference type="Gene3D" id="3.40.50.720">
    <property type="entry name" value="NAD(P)-binding Rossmann-like Domain"/>
    <property type="match status" value="1"/>
</dbReference>
<dbReference type="SUPFAM" id="SSF50129">
    <property type="entry name" value="GroES-like"/>
    <property type="match status" value="1"/>
</dbReference>
<dbReference type="InterPro" id="IPR011032">
    <property type="entry name" value="GroES-like_sf"/>
</dbReference>
<dbReference type="InterPro" id="IPR013154">
    <property type="entry name" value="ADH-like_N"/>
</dbReference>
<dbReference type="Pfam" id="PF00107">
    <property type="entry name" value="ADH_zinc_N"/>
    <property type="match status" value="1"/>
</dbReference>
<comment type="caution">
    <text evidence="2">The sequence shown here is derived from an EMBL/GenBank/DDBJ whole genome shotgun (WGS) entry which is preliminary data.</text>
</comment>
<dbReference type="PANTHER" id="PTHR45033">
    <property type="match status" value="1"/>
</dbReference>
<dbReference type="InterPro" id="IPR013149">
    <property type="entry name" value="ADH-like_C"/>
</dbReference>
<keyword evidence="3" id="KW-1185">Reference proteome</keyword>
<evidence type="ECO:0000313" key="2">
    <source>
        <dbReference type="EMBL" id="KAK0645473.1"/>
    </source>
</evidence>